<evidence type="ECO:0000313" key="2">
    <source>
        <dbReference type="Proteomes" id="UP000831532"/>
    </source>
</evidence>
<dbReference type="RefSeq" id="WP_243489016.1">
    <property type="nucleotide sequence ID" value="NZ_CP063361.1"/>
</dbReference>
<proteinExistence type="predicted"/>
<protein>
    <submittedName>
        <fullName evidence="1">Uncharacterized protein</fullName>
    </submittedName>
</protein>
<gene>
    <name evidence="1" type="ORF">INH39_20170</name>
</gene>
<reference evidence="1 2" key="1">
    <citation type="submission" date="2020-10" db="EMBL/GenBank/DDBJ databases">
        <title>Genome analysis of Massilia species.</title>
        <authorList>
            <person name="Jung D.-H."/>
        </authorList>
    </citation>
    <scope>NUCLEOTIDE SEQUENCE [LARGE SCALE GENOMIC DNA]</scope>
    <source>
        <strain evidence="2">sipir</strain>
    </source>
</reference>
<dbReference type="Proteomes" id="UP000831532">
    <property type="component" value="Chromosome"/>
</dbReference>
<organism evidence="1 2">
    <name type="scientific">Massilia violaceinigra</name>
    <dbReference type="NCBI Taxonomy" id="2045208"/>
    <lineage>
        <taxon>Bacteria</taxon>
        <taxon>Pseudomonadati</taxon>
        <taxon>Pseudomonadota</taxon>
        <taxon>Betaproteobacteria</taxon>
        <taxon>Burkholderiales</taxon>
        <taxon>Oxalobacteraceae</taxon>
        <taxon>Telluria group</taxon>
        <taxon>Massilia</taxon>
    </lineage>
</organism>
<keyword evidence="2" id="KW-1185">Reference proteome</keyword>
<sequence length="159" mass="17530">MTAQRCWCHGIAMALMDETRKQLPAHEPWPFDAVAALATRYDEQALVLFERFFETGAGMLRDAHVRLDAILCCKLANRYRALDPLDARIPVLHEKGLAAIPFGEQHEGLLQYHLDAADSAGIVGAARRLWDFAGSHPSFDHGPAGCIGRVADALRALLE</sequence>
<evidence type="ECO:0000313" key="1">
    <source>
        <dbReference type="EMBL" id="UOD27800.1"/>
    </source>
</evidence>
<name>A0ABY3ZZ89_9BURK</name>
<accession>A0ABY3ZZ89</accession>
<dbReference type="EMBL" id="CP063361">
    <property type="protein sequence ID" value="UOD27800.1"/>
    <property type="molecule type" value="Genomic_DNA"/>
</dbReference>